<dbReference type="PIRSF" id="PIRSF001529">
    <property type="entry name" value="Ser-tRNA-synth_IIa"/>
    <property type="match status" value="1"/>
</dbReference>
<evidence type="ECO:0000256" key="9">
    <source>
        <dbReference type="ARBA" id="ARBA00023146"/>
    </source>
</evidence>
<evidence type="ECO:0000259" key="16">
    <source>
        <dbReference type="PROSITE" id="PS50862"/>
    </source>
</evidence>
<evidence type="ECO:0000256" key="10">
    <source>
        <dbReference type="ARBA" id="ARBA00047929"/>
    </source>
</evidence>
<dbReference type="PANTHER" id="PTHR43697">
    <property type="entry name" value="SERYL-TRNA SYNTHETASE"/>
    <property type="match status" value="1"/>
</dbReference>
<feature type="binding site" evidence="14">
    <location>
        <begin position="280"/>
        <end position="283"/>
    </location>
    <ligand>
        <name>ATP</name>
        <dbReference type="ChEBI" id="CHEBI:30616"/>
    </ligand>
</feature>
<evidence type="ECO:0000256" key="6">
    <source>
        <dbReference type="ARBA" id="ARBA00022741"/>
    </source>
</evidence>
<evidence type="ECO:0000256" key="11">
    <source>
        <dbReference type="ARBA" id="ARBA00048823"/>
    </source>
</evidence>
<organism evidence="17 18">
    <name type="scientific">Candidatus Akkermansia intestinigallinarum</name>
    <dbReference type="NCBI Taxonomy" id="2838431"/>
    <lineage>
        <taxon>Bacteria</taxon>
        <taxon>Pseudomonadati</taxon>
        <taxon>Verrucomicrobiota</taxon>
        <taxon>Verrucomicrobiia</taxon>
        <taxon>Verrucomicrobiales</taxon>
        <taxon>Akkermansiaceae</taxon>
        <taxon>Akkermansia</taxon>
    </lineage>
</organism>
<comment type="similarity">
    <text evidence="3 12">Belongs to the class-II aminoacyl-tRNA synthetase family. Type-1 seryl-tRNA synthetase subfamily.</text>
</comment>
<comment type="catalytic activity">
    <reaction evidence="10 12">
        <text>tRNA(Sec) + L-serine + ATP = L-seryl-tRNA(Sec) + AMP + diphosphate + H(+)</text>
        <dbReference type="Rhea" id="RHEA:42580"/>
        <dbReference type="Rhea" id="RHEA-COMP:9742"/>
        <dbReference type="Rhea" id="RHEA-COMP:10128"/>
        <dbReference type="ChEBI" id="CHEBI:15378"/>
        <dbReference type="ChEBI" id="CHEBI:30616"/>
        <dbReference type="ChEBI" id="CHEBI:33019"/>
        <dbReference type="ChEBI" id="CHEBI:33384"/>
        <dbReference type="ChEBI" id="CHEBI:78442"/>
        <dbReference type="ChEBI" id="CHEBI:78533"/>
        <dbReference type="ChEBI" id="CHEBI:456215"/>
        <dbReference type="EC" id="6.1.1.11"/>
    </reaction>
</comment>
<gene>
    <name evidence="12 17" type="primary">serS</name>
    <name evidence="17" type="ORF">H9862_04465</name>
</gene>
<dbReference type="InterPro" id="IPR006195">
    <property type="entry name" value="aa-tRNA-synth_II"/>
</dbReference>
<sequence>MLDIRIIRENPEYVKERVRLRGGDHWMLVDKVLECDVKRRNAETEKQALSQERNSSSKLIGQMMKEGRRDEAEALKARMSEVGDLIRELDAVASAAAEEQENLLLSIPNMPHDGAPVGSDESANPELRRWGSKPEIADPKDHVELGTKLGLLNFEDAARISGSGFIVYHGLGARLERALINFLLDTQTLENGYEETGVPFMVKRACMYGTGQLPKFEDDMYGLEQNAMFMAPTAEVPLTNLYREQILKESDLPIKITAYTPCFRREAGSAGRENRGMIRVHQFDKVELVEICRPEDGFSQLEELTHHAESILQKLGLHYRVIELCTGDVGFSSAKTYDIEVWAPGQGKYLEVSSCSCFTDYQARRMKLRYRDAEGKMRIPYTLNGSGTALPRLYVALLEQYQQPDGSVKIPEALVPYFGAELIRPKD</sequence>
<name>A0A9D1VB19_9BACT</name>
<evidence type="ECO:0000256" key="1">
    <source>
        <dbReference type="ARBA" id="ARBA00004496"/>
    </source>
</evidence>
<comment type="function">
    <text evidence="12">Catalyzes the attachment of serine to tRNA(Ser). Is also able to aminoacylate tRNA(Sec) with serine, to form the misacylated tRNA L-seryl-tRNA(Sec), which will be further converted into selenocysteinyl-tRNA(Sec).</text>
</comment>
<feature type="region of interest" description="Disordered" evidence="15">
    <location>
        <begin position="114"/>
        <end position="134"/>
    </location>
</feature>
<feature type="binding site" evidence="12">
    <location>
        <begin position="233"/>
        <end position="235"/>
    </location>
    <ligand>
        <name>L-serine</name>
        <dbReference type="ChEBI" id="CHEBI:33384"/>
    </ligand>
</feature>
<feature type="binding site" evidence="12">
    <location>
        <position position="386"/>
    </location>
    <ligand>
        <name>L-serine</name>
        <dbReference type="ChEBI" id="CHEBI:33384"/>
    </ligand>
</feature>
<keyword evidence="4 12" id="KW-0963">Cytoplasm</keyword>
<dbReference type="InterPro" id="IPR010978">
    <property type="entry name" value="tRNA-bd_arm"/>
</dbReference>
<keyword evidence="7 12" id="KW-0067">ATP-binding</keyword>
<dbReference type="InterPro" id="IPR033729">
    <property type="entry name" value="SerRS_core"/>
</dbReference>
<dbReference type="InterPro" id="IPR042103">
    <property type="entry name" value="SerRS_1_N_sf"/>
</dbReference>
<dbReference type="Gene3D" id="3.30.930.10">
    <property type="entry name" value="Bira Bifunctional Protein, Domain 2"/>
    <property type="match status" value="1"/>
</dbReference>
<feature type="binding site" evidence="12 14">
    <location>
        <begin position="264"/>
        <end position="266"/>
    </location>
    <ligand>
        <name>ATP</name>
        <dbReference type="ChEBI" id="CHEBI:30616"/>
    </ligand>
</feature>
<evidence type="ECO:0000256" key="4">
    <source>
        <dbReference type="ARBA" id="ARBA00022490"/>
    </source>
</evidence>
<dbReference type="Proteomes" id="UP000823964">
    <property type="component" value="Unassembled WGS sequence"/>
</dbReference>
<feature type="binding site" evidence="13">
    <location>
        <position position="264"/>
    </location>
    <ligand>
        <name>L-serine</name>
        <dbReference type="ChEBI" id="CHEBI:33384"/>
    </ligand>
</feature>
<dbReference type="Gene3D" id="1.10.287.40">
    <property type="entry name" value="Serine-tRNA synthetase, tRNA binding domain"/>
    <property type="match status" value="1"/>
</dbReference>
<reference evidence="17" key="2">
    <citation type="submission" date="2021-04" db="EMBL/GenBank/DDBJ databases">
        <authorList>
            <person name="Gilroy R."/>
        </authorList>
    </citation>
    <scope>NUCLEOTIDE SEQUENCE</scope>
    <source>
        <strain evidence="17">14975</strain>
    </source>
</reference>
<evidence type="ECO:0000256" key="15">
    <source>
        <dbReference type="SAM" id="MobiDB-lite"/>
    </source>
</evidence>
<dbReference type="HAMAP" id="MF_00176">
    <property type="entry name" value="Ser_tRNA_synth_type1"/>
    <property type="match status" value="1"/>
</dbReference>
<dbReference type="NCBIfam" id="TIGR00414">
    <property type="entry name" value="serS"/>
    <property type="match status" value="1"/>
</dbReference>
<evidence type="ECO:0000256" key="8">
    <source>
        <dbReference type="ARBA" id="ARBA00022917"/>
    </source>
</evidence>
<keyword evidence="5 12" id="KW-0436">Ligase</keyword>
<comment type="catalytic activity">
    <reaction evidence="11 12">
        <text>tRNA(Ser) + L-serine + ATP = L-seryl-tRNA(Ser) + AMP + diphosphate + H(+)</text>
        <dbReference type="Rhea" id="RHEA:12292"/>
        <dbReference type="Rhea" id="RHEA-COMP:9669"/>
        <dbReference type="Rhea" id="RHEA-COMP:9703"/>
        <dbReference type="ChEBI" id="CHEBI:15378"/>
        <dbReference type="ChEBI" id="CHEBI:30616"/>
        <dbReference type="ChEBI" id="CHEBI:33019"/>
        <dbReference type="ChEBI" id="CHEBI:33384"/>
        <dbReference type="ChEBI" id="CHEBI:78442"/>
        <dbReference type="ChEBI" id="CHEBI:78533"/>
        <dbReference type="ChEBI" id="CHEBI:456215"/>
        <dbReference type="EC" id="6.1.1.11"/>
    </reaction>
</comment>
<dbReference type="Pfam" id="PF02403">
    <property type="entry name" value="Seryl_tRNA_N"/>
    <property type="match status" value="1"/>
</dbReference>
<dbReference type="PANTHER" id="PTHR43697:SF1">
    <property type="entry name" value="SERINE--TRNA LIGASE"/>
    <property type="match status" value="1"/>
</dbReference>
<feature type="domain" description="Aminoacyl-transfer RNA synthetases class-II family profile" evidence="16">
    <location>
        <begin position="141"/>
        <end position="411"/>
    </location>
</feature>
<evidence type="ECO:0000313" key="17">
    <source>
        <dbReference type="EMBL" id="HIX19841.1"/>
    </source>
</evidence>
<comment type="subcellular location">
    <subcellularLocation>
        <location evidence="1 12">Cytoplasm</location>
    </subcellularLocation>
</comment>
<feature type="binding site" evidence="13">
    <location>
        <position position="233"/>
    </location>
    <ligand>
        <name>L-serine</name>
        <dbReference type="ChEBI" id="CHEBI:33384"/>
    </ligand>
</feature>
<dbReference type="PRINTS" id="PR00981">
    <property type="entry name" value="TRNASYNTHSER"/>
</dbReference>
<dbReference type="GO" id="GO:0004828">
    <property type="term" value="F:serine-tRNA ligase activity"/>
    <property type="evidence" value="ECO:0007669"/>
    <property type="project" value="UniProtKB-UniRule"/>
</dbReference>
<evidence type="ECO:0000256" key="14">
    <source>
        <dbReference type="PIRSR" id="PIRSR001529-2"/>
    </source>
</evidence>
<dbReference type="CDD" id="cd00770">
    <property type="entry name" value="SerRS_core"/>
    <property type="match status" value="1"/>
</dbReference>
<dbReference type="PROSITE" id="PS50862">
    <property type="entry name" value="AA_TRNA_LIGASE_II"/>
    <property type="match status" value="1"/>
</dbReference>
<dbReference type="GO" id="GO:0016260">
    <property type="term" value="P:selenocysteine biosynthetic process"/>
    <property type="evidence" value="ECO:0007669"/>
    <property type="project" value="UniProtKB-UniRule"/>
</dbReference>
<dbReference type="SUPFAM" id="SSF46589">
    <property type="entry name" value="tRNA-binding arm"/>
    <property type="match status" value="1"/>
</dbReference>
<dbReference type="GO" id="GO:0006434">
    <property type="term" value="P:seryl-tRNA aminoacylation"/>
    <property type="evidence" value="ECO:0007669"/>
    <property type="project" value="UniProtKB-UniRule"/>
</dbReference>
<evidence type="ECO:0000256" key="3">
    <source>
        <dbReference type="ARBA" id="ARBA00010728"/>
    </source>
</evidence>
<dbReference type="InterPro" id="IPR015866">
    <property type="entry name" value="Ser-tRNA-synth_1_N"/>
</dbReference>
<dbReference type="Pfam" id="PF00587">
    <property type="entry name" value="tRNA-synt_2b"/>
    <property type="match status" value="1"/>
</dbReference>
<feature type="binding site" evidence="12">
    <location>
        <position position="280"/>
    </location>
    <ligand>
        <name>ATP</name>
        <dbReference type="ChEBI" id="CHEBI:30616"/>
    </ligand>
</feature>
<proteinExistence type="inferred from homology"/>
<reference evidence="17" key="1">
    <citation type="journal article" date="2021" name="PeerJ">
        <title>Extensive microbial diversity within the chicken gut microbiome revealed by metagenomics and culture.</title>
        <authorList>
            <person name="Gilroy R."/>
            <person name="Ravi A."/>
            <person name="Getino M."/>
            <person name="Pursley I."/>
            <person name="Horton D.L."/>
            <person name="Alikhan N.F."/>
            <person name="Baker D."/>
            <person name="Gharbi K."/>
            <person name="Hall N."/>
            <person name="Watson M."/>
            <person name="Adriaenssens E.M."/>
            <person name="Foster-Nyarko E."/>
            <person name="Jarju S."/>
            <person name="Secka A."/>
            <person name="Antonio M."/>
            <person name="Oren A."/>
            <person name="Chaudhuri R.R."/>
            <person name="La Ragione R."/>
            <person name="Hildebrand F."/>
            <person name="Pallen M.J."/>
        </authorList>
    </citation>
    <scope>NUCLEOTIDE SEQUENCE</scope>
    <source>
        <strain evidence="17">14975</strain>
    </source>
</reference>
<dbReference type="EC" id="6.1.1.11" evidence="12"/>
<feature type="binding site" evidence="12 14">
    <location>
        <begin position="351"/>
        <end position="354"/>
    </location>
    <ligand>
        <name>ATP</name>
        <dbReference type="ChEBI" id="CHEBI:30616"/>
    </ligand>
</feature>
<evidence type="ECO:0000256" key="5">
    <source>
        <dbReference type="ARBA" id="ARBA00022598"/>
    </source>
</evidence>
<dbReference type="AlphaFoldDB" id="A0A9D1VB19"/>
<dbReference type="InterPro" id="IPR002317">
    <property type="entry name" value="Ser-tRNA-ligase_type_1"/>
</dbReference>
<accession>A0A9D1VB19</accession>
<feature type="binding site" evidence="12 13">
    <location>
        <position position="287"/>
    </location>
    <ligand>
        <name>L-serine</name>
        <dbReference type="ChEBI" id="CHEBI:33384"/>
    </ligand>
</feature>
<comment type="caution">
    <text evidence="17">The sequence shown here is derived from an EMBL/GenBank/DDBJ whole genome shotgun (WGS) entry which is preliminary data.</text>
</comment>
<comment type="pathway">
    <text evidence="2 12">Aminoacyl-tRNA biosynthesis; selenocysteinyl-tRNA(Sec) biosynthesis; L-seryl-tRNA(Sec) from L-serine and tRNA(Sec): step 1/1.</text>
</comment>
<dbReference type="EMBL" id="DXFQ01000075">
    <property type="protein sequence ID" value="HIX19841.1"/>
    <property type="molecule type" value="Genomic_DNA"/>
</dbReference>
<dbReference type="GO" id="GO:0005524">
    <property type="term" value="F:ATP binding"/>
    <property type="evidence" value="ECO:0007669"/>
    <property type="project" value="UniProtKB-UniRule"/>
</dbReference>
<protein>
    <recommendedName>
        <fullName evidence="12">Serine--tRNA ligase</fullName>
        <ecNumber evidence="12">6.1.1.11</ecNumber>
    </recommendedName>
    <alternativeName>
        <fullName evidence="12">Seryl-tRNA synthetase</fullName>
        <shortName evidence="12">SerRS</shortName>
    </alternativeName>
    <alternativeName>
        <fullName evidence="12">Seryl-tRNA(Ser/Sec) synthetase</fullName>
    </alternativeName>
</protein>
<keyword evidence="6 12" id="KW-0547">Nucleotide-binding</keyword>
<dbReference type="SUPFAM" id="SSF55681">
    <property type="entry name" value="Class II aaRS and biotin synthetases"/>
    <property type="match status" value="1"/>
</dbReference>
<dbReference type="InterPro" id="IPR045864">
    <property type="entry name" value="aa-tRNA-synth_II/BPL/LPL"/>
</dbReference>
<evidence type="ECO:0000256" key="12">
    <source>
        <dbReference type="HAMAP-Rule" id="MF_00176"/>
    </source>
</evidence>
<evidence type="ECO:0000256" key="7">
    <source>
        <dbReference type="ARBA" id="ARBA00022840"/>
    </source>
</evidence>
<feature type="binding site" evidence="13">
    <location>
        <position position="384"/>
    </location>
    <ligand>
        <name>L-serine</name>
        <dbReference type="ChEBI" id="CHEBI:33384"/>
    </ligand>
</feature>
<dbReference type="InterPro" id="IPR002314">
    <property type="entry name" value="aa-tRNA-synt_IIb"/>
</dbReference>
<keyword evidence="8 12" id="KW-0648">Protein biosynthesis</keyword>
<dbReference type="GO" id="GO:0005737">
    <property type="term" value="C:cytoplasm"/>
    <property type="evidence" value="ECO:0007669"/>
    <property type="project" value="UniProtKB-SubCell"/>
</dbReference>
<evidence type="ECO:0000256" key="2">
    <source>
        <dbReference type="ARBA" id="ARBA00005045"/>
    </source>
</evidence>
<keyword evidence="9 12" id="KW-0030">Aminoacyl-tRNA synthetase</keyword>
<evidence type="ECO:0000256" key="13">
    <source>
        <dbReference type="PIRSR" id="PIRSR001529-1"/>
    </source>
</evidence>
<comment type="domain">
    <text evidence="12">Consists of two distinct domains, a catalytic core and a N-terminal extension that is involved in tRNA binding.</text>
</comment>
<comment type="subunit">
    <text evidence="12">Homodimer. The tRNA molecule binds across the dimer.</text>
</comment>
<evidence type="ECO:0000313" key="18">
    <source>
        <dbReference type="Proteomes" id="UP000823964"/>
    </source>
</evidence>